<feature type="chain" id="PRO_5046859940" evidence="2">
    <location>
        <begin position="19"/>
        <end position="155"/>
    </location>
</feature>
<feature type="signal peptide" evidence="2">
    <location>
        <begin position="1"/>
        <end position="18"/>
    </location>
</feature>
<gene>
    <name evidence="3" type="ORF">H9Q08_17100</name>
</gene>
<dbReference type="RefSeq" id="WP_235132354.1">
    <property type="nucleotide sequence ID" value="NZ_JACSGT010000002.1"/>
</dbReference>
<feature type="region of interest" description="Disordered" evidence="1">
    <location>
        <begin position="22"/>
        <end position="42"/>
    </location>
</feature>
<evidence type="ECO:0000313" key="4">
    <source>
        <dbReference type="Proteomes" id="UP001430374"/>
    </source>
</evidence>
<accession>A0ABS9C8V8</accession>
<organism evidence="3 4">
    <name type="scientific">Chryseobacterium indicum</name>
    <dbReference type="NCBI Taxonomy" id="2766954"/>
    <lineage>
        <taxon>Bacteria</taxon>
        <taxon>Pseudomonadati</taxon>
        <taxon>Bacteroidota</taxon>
        <taxon>Flavobacteriia</taxon>
        <taxon>Flavobacteriales</taxon>
        <taxon>Weeksellaceae</taxon>
        <taxon>Chryseobacterium group</taxon>
        <taxon>Chryseobacterium</taxon>
    </lineage>
</organism>
<keyword evidence="4" id="KW-1185">Reference proteome</keyword>
<protein>
    <submittedName>
        <fullName evidence="3">Uncharacterized protein</fullName>
    </submittedName>
</protein>
<dbReference type="EMBL" id="JACSGT010000002">
    <property type="protein sequence ID" value="MCF2221005.1"/>
    <property type="molecule type" value="Genomic_DNA"/>
</dbReference>
<sequence length="155" mass="17562">MKKLLLLVFCFLALGLSAQKKKSEPSKPKTTLTQKKENSSASGYKTCGLCKGTGKDPRCNGTTRCQNHHVYSRIDNDCFKNCQCYEADDEEWFDEDETSEECRSRCKDKCKIQEPCDYCKSIDGTCSVMWCNNGVCRNCDGKGIAYYGNQKKPKK</sequence>
<proteinExistence type="predicted"/>
<evidence type="ECO:0000256" key="2">
    <source>
        <dbReference type="SAM" id="SignalP"/>
    </source>
</evidence>
<name>A0ABS9C8V8_9FLAO</name>
<comment type="caution">
    <text evidence="3">The sequence shown here is derived from an EMBL/GenBank/DDBJ whole genome shotgun (WGS) entry which is preliminary data.</text>
</comment>
<keyword evidence="2" id="KW-0732">Signal</keyword>
<evidence type="ECO:0000313" key="3">
    <source>
        <dbReference type="EMBL" id="MCF2221005.1"/>
    </source>
</evidence>
<dbReference type="Proteomes" id="UP001430374">
    <property type="component" value="Unassembled WGS sequence"/>
</dbReference>
<reference evidence="3" key="1">
    <citation type="submission" date="2021-08" db="EMBL/GenBank/DDBJ databases">
        <title>Complete genome sequence of Chryseobacterium sp strain PS-8.</title>
        <authorList>
            <person name="Das S.K."/>
        </authorList>
    </citation>
    <scope>NUCLEOTIDE SEQUENCE</scope>
    <source>
        <strain evidence="3">PS-8</strain>
    </source>
</reference>
<evidence type="ECO:0000256" key="1">
    <source>
        <dbReference type="SAM" id="MobiDB-lite"/>
    </source>
</evidence>